<dbReference type="OrthoDB" id="429805at2759"/>
<feature type="region of interest" description="Disordered" evidence="1">
    <location>
        <begin position="133"/>
        <end position="173"/>
    </location>
</feature>
<evidence type="ECO:0000256" key="1">
    <source>
        <dbReference type="SAM" id="MobiDB-lite"/>
    </source>
</evidence>
<dbReference type="InterPro" id="IPR023379">
    <property type="entry name" value="BART_dom"/>
</dbReference>
<dbReference type="Pfam" id="PF11527">
    <property type="entry name" value="ARL2_Bind_BART"/>
    <property type="match status" value="1"/>
</dbReference>
<dbReference type="EMBL" id="BRXY01000353">
    <property type="protein sequence ID" value="GMH89237.1"/>
    <property type="molecule type" value="Genomic_DNA"/>
</dbReference>
<feature type="region of interest" description="Disordered" evidence="1">
    <location>
        <begin position="226"/>
        <end position="250"/>
    </location>
</feature>
<sequence length="270" mass="31009">MAESKSDELVQGEVSNELIVGHGPGLIHRFVNFAFNAINSEMNDFFQENCPKFEQDYEDYTKQGETLEQYACFQEYRERLETSLSKFCEKENFDDEEECMAEIQRLVKEDLERHKEQMQKMMEAIQKAQKRAMKAIRKAQRAEEGGGNVESSESEEDGEEEKGGEDGGSSAPMMIFFSPTTLEQLVEMVMNLGEYQTFSMMMRMKVQQQRVMKLLMEARAQGAFGGIGESKMPELEDGKEEEKGGEEKVEVDEVEVEIDDEDDFMFSESL</sequence>
<evidence type="ECO:0000259" key="2">
    <source>
        <dbReference type="Pfam" id="PF11527"/>
    </source>
</evidence>
<feature type="domain" description="BART" evidence="2">
    <location>
        <begin position="40"/>
        <end position="128"/>
    </location>
</feature>
<dbReference type="Proteomes" id="UP001165085">
    <property type="component" value="Unassembled WGS sequence"/>
</dbReference>
<comment type="caution">
    <text evidence="3">The sequence shown here is derived from an EMBL/GenBank/DDBJ whole genome shotgun (WGS) entry which is preliminary data.</text>
</comment>
<keyword evidence="4" id="KW-1185">Reference proteome</keyword>
<feature type="compositionally biased region" description="Acidic residues" evidence="1">
    <location>
        <begin position="152"/>
        <end position="163"/>
    </location>
</feature>
<dbReference type="AlphaFoldDB" id="A0A9W7ESL7"/>
<gene>
    <name evidence="3" type="ORF">TrST_g12990</name>
</gene>
<name>A0A9W7ESL7_9STRA</name>
<protein>
    <recommendedName>
        <fullName evidence="2">BART domain-containing protein</fullName>
    </recommendedName>
</protein>
<organism evidence="3 4">
    <name type="scientific">Triparma strigata</name>
    <dbReference type="NCBI Taxonomy" id="1606541"/>
    <lineage>
        <taxon>Eukaryota</taxon>
        <taxon>Sar</taxon>
        <taxon>Stramenopiles</taxon>
        <taxon>Ochrophyta</taxon>
        <taxon>Bolidophyceae</taxon>
        <taxon>Parmales</taxon>
        <taxon>Triparmaceae</taxon>
        <taxon>Triparma</taxon>
    </lineage>
</organism>
<feature type="compositionally biased region" description="Basic and acidic residues" evidence="1">
    <location>
        <begin position="231"/>
        <end position="248"/>
    </location>
</feature>
<evidence type="ECO:0000313" key="4">
    <source>
        <dbReference type="Proteomes" id="UP001165085"/>
    </source>
</evidence>
<evidence type="ECO:0000313" key="3">
    <source>
        <dbReference type="EMBL" id="GMH89237.1"/>
    </source>
</evidence>
<proteinExistence type="predicted"/>
<accession>A0A9W7ESL7</accession>
<reference evidence="4" key="1">
    <citation type="journal article" date="2023" name="Commun. Biol.">
        <title>Genome analysis of Parmales, the sister group of diatoms, reveals the evolutionary specialization of diatoms from phago-mixotrophs to photoautotrophs.</title>
        <authorList>
            <person name="Ban H."/>
            <person name="Sato S."/>
            <person name="Yoshikawa S."/>
            <person name="Yamada K."/>
            <person name="Nakamura Y."/>
            <person name="Ichinomiya M."/>
            <person name="Sato N."/>
            <person name="Blanc-Mathieu R."/>
            <person name="Endo H."/>
            <person name="Kuwata A."/>
            <person name="Ogata H."/>
        </authorList>
    </citation>
    <scope>NUCLEOTIDE SEQUENCE [LARGE SCALE GENOMIC DNA]</scope>
    <source>
        <strain evidence="4">NIES 3701</strain>
    </source>
</reference>